<organism evidence="5 6">
    <name type="scientific">Pullulanibacillus camelliae</name>
    <dbReference type="NCBI Taxonomy" id="1707096"/>
    <lineage>
        <taxon>Bacteria</taxon>
        <taxon>Bacillati</taxon>
        <taxon>Bacillota</taxon>
        <taxon>Bacilli</taxon>
        <taxon>Bacillales</taxon>
        <taxon>Sporolactobacillaceae</taxon>
        <taxon>Pullulanibacillus</taxon>
    </lineage>
</organism>
<reference evidence="5" key="2">
    <citation type="submission" date="2020-09" db="EMBL/GenBank/DDBJ databases">
        <authorList>
            <person name="Sun Q."/>
            <person name="Zhou Y."/>
        </authorList>
    </citation>
    <scope>NUCLEOTIDE SEQUENCE</scope>
    <source>
        <strain evidence="5">CGMCC 1.15371</strain>
    </source>
</reference>
<dbReference type="PANTHER" id="PTHR33705:SF2">
    <property type="entry name" value="PHOSPHOCARRIER PROTEIN NPR"/>
    <property type="match status" value="1"/>
</dbReference>
<keyword evidence="6" id="KW-1185">Reference proteome</keyword>
<accession>A0A8J2YFF0</accession>
<dbReference type="InterPro" id="IPR035895">
    <property type="entry name" value="HPr-like_sf"/>
</dbReference>
<dbReference type="EMBL" id="BMIR01000001">
    <property type="protein sequence ID" value="GGE29564.1"/>
    <property type="molecule type" value="Genomic_DNA"/>
</dbReference>
<dbReference type="SUPFAM" id="SSF55594">
    <property type="entry name" value="HPr-like"/>
    <property type="match status" value="1"/>
</dbReference>
<dbReference type="InterPro" id="IPR050399">
    <property type="entry name" value="HPr"/>
</dbReference>
<dbReference type="GO" id="GO:0005737">
    <property type="term" value="C:cytoplasm"/>
    <property type="evidence" value="ECO:0007669"/>
    <property type="project" value="UniProtKB-SubCell"/>
</dbReference>
<dbReference type="GO" id="GO:0009401">
    <property type="term" value="P:phosphoenolpyruvate-dependent sugar phosphotransferase system"/>
    <property type="evidence" value="ECO:0007669"/>
    <property type="project" value="UniProtKB-KW"/>
</dbReference>
<dbReference type="PANTHER" id="PTHR33705">
    <property type="entry name" value="PHOSPHOCARRIER PROTEIN HPR"/>
    <property type="match status" value="1"/>
</dbReference>
<comment type="caution">
    <text evidence="5">The sequence shown here is derived from an EMBL/GenBank/DDBJ whole genome shotgun (WGS) entry which is preliminary data.</text>
</comment>
<reference evidence="5" key="1">
    <citation type="journal article" date="2014" name="Int. J. Syst. Evol. Microbiol.">
        <title>Complete genome sequence of Corynebacterium casei LMG S-19264T (=DSM 44701T), isolated from a smear-ripened cheese.</title>
        <authorList>
            <consortium name="US DOE Joint Genome Institute (JGI-PGF)"/>
            <person name="Walter F."/>
            <person name="Albersmeier A."/>
            <person name="Kalinowski J."/>
            <person name="Ruckert C."/>
        </authorList>
    </citation>
    <scope>NUCLEOTIDE SEQUENCE</scope>
    <source>
        <strain evidence="5">CGMCC 1.15371</strain>
    </source>
</reference>
<dbReference type="Pfam" id="PF00381">
    <property type="entry name" value="PTS-HPr"/>
    <property type="match status" value="1"/>
</dbReference>
<dbReference type="Proteomes" id="UP000628775">
    <property type="component" value="Unassembled WGS sequence"/>
</dbReference>
<dbReference type="AlphaFoldDB" id="A0A8J2YFF0"/>
<evidence type="ECO:0000256" key="1">
    <source>
        <dbReference type="ARBA" id="ARBA00004496"/>
    </source>
</evidence>
<feature type="domain" description="HPr" evidence="4">
    <location>
        <begin position="1"/>
        <end position="89"/>
    </location>
</feature>
<evidence type="ECO:0000313" key="5">
    <source>
        <dbReference type="EMBL" id="GGE29564.1"/>
    </source>
</evidence>
<dbReference type="InterPro" id="IPR000032">
    <property type="entry name" value="HPr-like"/>
</dbReference>
<proteinExistence type="predicted"/>
<protein>
    <recommendedName>
        <fullName evidence="4">HPr domain-containing protein</fullName>
    </recommendedName>
</protein>
<dbReference type="Gene3D" id="3.30.1340.10">
    <property type="entry name" value="HPr-like"/>
    <property type="match status" value="1"/>
</dbReference>
<comment type="subcellular location">
    <subcellularLocation>
        <location evidence="1">Cytoplasm</location>
    </subcellularLocation>
</comment>
<keyword evidence="2" id="KW-0963">Cytoplasm</keyword>
<dbReference type="RefSeq" id="WP_188688551.1">
    <property type="nucleotide sequence ID" value="NZ_BMIR01000001.1"/>
</dbReference>
<evidence type="ECO:0000259" key="4">
    <source>
        <dbReference type="PROSITE" id="PS51350"/>
    </source>
</evidence>
<dbReference type="PROSITE" id="PS51350">
    <property type="entry name" value="PTS_HPR_DOM"/>
    <property type="match status" value="1"/>
</dbReference>
<evidence type="ECO:0000256" key="3">
    <source>
        <dbReference type="ARBA" id="ARBA00022683"/>
    </source>
</evidence>
<keyword evidence="3" id="KW-0598">Phosphotransferase system</keyword>
<evidence type="ECO:0000313" key="6">
    <source>
        <dbReference type="Proteomes" id="UP000628775"/>
    </source>
</evidence>
<sequence>MIRCELEITLPFGVHLEPATELIGYIKRSESNVSVIIGDKEVSITGITDVLKLKLHSKKWVIFKVTGPDEDKVMQDIKRCIQKERSQNR</sequence>
<name>A0A8J2YFF0_9BACL</name>
<evidence type="ECO:0000256" key="2">
    <source>
        <dbReference type="ARBA" id="ARBA00022490"/>
    </source>
</evidence>
<gene>
    <name evidence="5" type="ORF">GCM10011391_05130</name>
</gene>